<accession>A0A1E3X5D9</accession>
<gene>
    <name evidence="2" type="ORF">SCARUB_04048</name>
</gene>
<dbReference type="Gene3D" id="3.30.2310.20">
    <property type="entry name" value="RelE-like"/>
    <property type="match status" value="1"/>
</dbReference>
<name>A0A1E3X5D9_9BACT</name>
<dbReference type="InterPro" id="IPR007712">
    <property type="entry name" value="RelE/ParE_toxin"/>
</dbReference>
<dbReference type="Pfam" id="PF05016">
    <property type="entry name" value="ParE_toxin"/>
    <property type="match status" value="1"/>
</dbReference>
<dbReference type="Proteomes" id="UP000094056">
    <property type="component" value="Unassembled WGS sequence"/>
</dbReference>
<sequence length="99" mass="11664">MAEYQIEVTEEAKADLYYYTAFERKIVTNEIKVQLTHQPLIETKNKKKLRDNPIATWELRSGKYRIFYEVEQTSKKVAIVAVGHKEHNVLLIRGKEVKI</sequence>
<keyword evidence="1" id="KW-1277">Toxin-antitoxin system</keyword>
<evidence type="ECO:0000313" key="3">
    <source>
        <dbReference type="Proteomes" id="UP000094056"/>
    </source>
</evidence>
<proteinExistence type="predicted"/>
<comment type="caution">
    <text evidence="2">The sequence shown here is derived from an EMBL/GenBank/DDBJ whole genome shotgun (WGS) entry which is preliminary data.</text>
</comment>
<dbReference type="InterPro" id="IPR035093">
    <property type="entry name" value="RelE/ParE_toxin_dom_sf"/>
</dbReference>
<reference evidence="2 3" key="1">
    <citation type="submission" date="2016-07" db="EMBL/GenBank/DDBJ databases">
        <title>Draft genome of Scalindua rubra, obtained from a brine-seawater interface in the Red Sea, sheds light on salt adaptation in anammox bacteria.</title>
        <authorList>
            <person name="Speth D.R."/>
            <person name="Lagkouvardos I."/>
            <person name="Wang Y."/>
            <person name="Qian P.-Y."/>
            <person name="Dutilh B.E."/>
            <person name="Jetten M.S."/>
        </authorList>
    </citation>
    <scope>NUCLEOTIDE SEQUENCE [LARGE SCALE GENOMIC DNA]</scope>
    <source>
        <strain evidence="2">BSI-1</strain>
    </source>
</reference>
<evidence type="ECO:0000313" key="2">
    <source>
        <dbReference type="EMBL" id="ODS30838.1"/>
    </source>
</evidence>
<dbReference type="SUPFAM" id="SSF143011">
    <property type="entry name" value="RelE-like"/>
    <property type="match status" value="1"/>
</dbReference>
<evidence type="ECO:0000256" key="1">
    <source>
        <dbReference type="ARBA" id="ARBA00022649"/>
    </source>
</evidence>
<protein>
    <submittedName>
        <fullName evidence="2">Plasmid stabilization system protein</fullName>
    </submittedName>
</protein>
<dbReference type="EMBL" id="MAYW01000170">
    <property type="protein sequence ID" value="ODS30838.1"/>
    <property type="molecule type" value="Genomic_DNA"/>
</dbReference>
<organism evidence="2 3">
    <name type="scientific">Candidatus Scalindua rubra</name>
    <dbReference type="NCBI Taxonomy" id="1872076"/>
    <lineage>
        <taxon>Bacteria</taxon>
        <taxon>Pseudomonadati</taxon>
        <taxon>Planctomycetota</taxon>
        <taxon>Candidatus Brocadiia</taxon>
        <taxon>Candidatus Brocadiales</taxon>
        <taxon>Candidatus Scalinduaceae</taxon>
        <taxon>Candidatus Scalindua</taxon>
    </lineage>
</organism>
<dbReference type="PATRIC" id="fig|1872076.5.peg.4832"/>
<dbReference type="AlphaFoldDB" id="A0A1E3X5D9"/>